<dbReference type="Pfam" id="PF13830">
    <property type="entry name" value="DUF4192"/>
    <property type="match status" value="1"/>
</dbReference>
<proteinExistence type="predicted"/>
<dbReference type="InterPro" id="IPR025447">
    <property type="entry name" value="DUF4192"/>
</dbReference>
<keyword evidence="2" id="KW-1185">Reference proteome</keyword>
<dbReference type="EMBL" id="NMQT01000129">
    <property type="protein sequence ID" value="OXM47982.1"/>
    <property type="molecule type" value="Genomic_DNA"/>
</dbReference>
<dbReference type="AlphaFoldDB" id="A0A229RMT4"/>
<organism evidence="1 2">
    <name type="scientific">Amycolatopsis thailandensis</name>
    <dbReference type="NCBI Taxonomy" id="589330"/>
    <lineage>
        <taxon>Bacteria</taxon>
        <taxon>Bacillati</taxon>
        <taxon>Actinomycetota</taxon>
        <taxon>Actinomycetes</taxon>
        <taxon>Pseudonocardiales</taxon>
        <taxon>Pseudonocardiaceae</taxon>
        <taxon>Amycolatopsis</taxon>
    </lineage>
</organism>
<dbReference type="RefSeq" id="WP_093937988.1">
    <property type="nucleotide sequence ID" value="NZ_NMQT01000129.1"/>
</dbReference>
<evidence type="ECO:0000313" key="2">
    <source>
        <dbReference type="Proteomes" id="UP000215223"/>
    </source>
</evidence>
<comment type="caution">
    <text evidence="1">The sequence shown here is derived from an EMBL/GenBank/DDBJ whole genome shotgun (WGS) entry which is preliminary data.</text>
</comment>
<evidence type="ECO:0008006" key="3">
    <source>
        <dbReference type="Google" id="ProtNLM"/>
    </source>
</evidence>
<evidence type="ECO:0000313" key="1">
    <source>
        <dbReference type="EMBL" id="OXM47982.1"/>
    </source>
</evidence>
<dbReference type="OrthoDB" id="3264463at2"/>
<gene>
    <name evidence="1" type="ORF">CFP71_33680</name>
</gene>
<sequence>MTTTTTTGRTKVDLKDPADLLAAIPYILGFHPENSVVVFGQKGPDRKSQGLTMRVDLPPPGLERDQARDLAVRLAVTDHTGATVAVVGGGSPNPSGRPPRRRFLRRLESSLADYGIPLLHSLWAPSITEGARWRCYRDTDCGGVLPDPRKSMAAAVTTSEGQVTHESRADLERLFAAGPPETLARRGDILSRMADPPWGKDDLVEAGLAEVSAALARAGRGDEVITDEQAVRLAWALSLVEVRDACLLTAAPVGSPLARAAEDLWLRLARELPEPESAEALCLKGHAAYVRGDLTIANMALARAREVDPEHRMVRLLTAALDGMLPPSEVAEMVLRRQEEEPPAFWLRPPGGTE</sequence>
<reference evidence="1 2" key="1">
    <citation type="submission" date="2017-07" db="EMBL/GenBank/DDBJ databases">
        <title>Amycolatopsis thailandensis Genome sequencing and assembly.</title>
        <authorList>
            <person name="Kaur N."/>
            <person name="Mayilraj S."/>
        </authorList>
    </citation>
    <scope>NUCLEOTIDE SEQUENCE [LARGE SCALE GENOMIC DNA]</scope>
    <source>
        <strain evidence="1 2">JCM 16380</strain>
    </source>
</reference>
<dbReference type="Proteomes" id="UP000215223">
    <property type="component" value="Unassembled WGS sequence"/>
</dbReference>
<accession>A0A229RMT4</accession>
<protein>
    <recommendedName>
        <fullName evidence="3">DUF4192 domain-containing protein</fullName>
    </recommendedName>
</protein>
<name>A0A229RMT4_9PSEU</name>